<organism evidence="1 2">
    <name type="scientific">Anopheles dirus</name>
    <dbReference type="NCBI Taxonomy" id="7168"/>
    <lineage>
        <taxon>Eukaryota</taxon>
        <taxon>Metazoa</taxon>
        <taxon>Ecdysozoa</taxon>
        <taxon>Arthropoda</taxon>
        <taxon>Hexapoda</taxon>
        <taxon>Insecta</taxon>
        <taxon>Pterygota</taxon>
        <taxon>Neoptera</taxon>
        <taxon>Endopterygota</taxon>
        <taxon>Diptera</taxon>
        <taxon>Nematocera</taxon>
        <taxon>Culicoidea</taxon>
        <taxon>Culicidae</taxon>
        <taxon>Anophelinae</taxon>
        <taxon>Anopheles</taxon>
    </lineage>
</organism>
<dbReference type="Proteomes" id="UP000075884">
    <property type="component" value="Unassembled WGS sequence"/>
</dbReference>
<dbReference type="AlphaFoldDB" id="A0A182NVZ5"/>
<evidence type="ECO:0000313" key="2">
    <source>
        <dbReference type="Proteomes" id="UP000075884"/>
    </source>
</evidence>
<reference evidence="2" key="1">
    <citation type="submission" date="2013-03" db="EMBL/GenBank/DDBJ databases">
        <title>The Genome Sequence of Anopheles dirus WRAIR2.</title>
        <authorList>
            <consortium name="The Broad Institute Genomics Platform"/>
            <person name="Neafsey D.E."/>
            <person name="Walton C."/>
            <person name="Walker B."/>
            <person name="Young S.K."/>
            <person name="Zeng Q."/>
            <person name="Gargeya S."/>
            <person name="Fitzgerald M."/>
            <person name="Haas B."/>
            <person name="Abouelleil A."/>
            <person name="Allen A.W."/>
            <person name="Alvarado L."/>
            <person name="Arachchi H.M."/>
            <person name="Berlin A.M."/>
            <person name="Chapman S.B."/>
            <person name="Gainer-Dewar J."/>
            <person name="Goldberg J."/>
            <person name="Griggs A."/>
            <person name="Gujja S."/>
            <person name="Hansen M."/>
            <person name="Howarth C."/>
            <person name="Imamovic A."/>
            <person name="Ireland A."/>
            <person name="Larimer J."/>
            <person name="McCowan C."/>
            <person name="Murphy C."/>
            <person name="Pearson M."/>
            <person name="Poon T.W."/>
            <person name="Priest M."/>
            <person name="Roberts A."/>
            <person name="Saif S."/>
            <person name="Shea T."/>
            <person name="Sisk P."/>
            <person name="Sykes S."/>
            <person name="Wortman J."/>
            <person name="Nusbaum C."/>
            <person name="Birren B."/>
        </authorList>
    </citation>
    <scope>NUCLEOTIDE SEQUENCE [LARGE SCALE GENOMIC DNA]</scope>
    <source>
        <strain evidence="2">WRAIR2</strain>
    </source>
</reference>
<reference evidence="1" key="2">
    <citation type="submission" date="2020-05" db="UniProtKB">
        <authorList>
            <consortium name="EnsemblMetazoa"/>
        </authorList>
    </citation>
    <scope>IDENTIFICATION</scope>
    <source>
        <strain evidence="1">WRAIR2</strain>
    </source>
</reference>
<accession>A0A182NVZ5</accession>
<evidence type="ECO:0000313" key="1">
    <source>
        <dbReference type="EnsemblMetazoa" id="ADIR014084-PA"/>
    </source>
</evidence>
<dbReference type="EnsemblMetazoa" id="ADIR014084-RA">
    <property type="protein sequence ID" value="ADIR014084-PA"/>
    <property type="gene ID" value="ADIR014084"/>
</dbReference>
<sequence length="34" mass="3793">MNPRTPKSTFHNLQADVPGYKAEHPATLDIPKSM</sequence>
<name>A0A182NVZ5_9DIPT</name>
<protein>
    <submittedName>
        <fullName evidence="1">Uncharacterized protein</fullName>
    </submittedName>
</protein>
<dbReference type="VEuPathDB" id="VectorBase:ADIR014084"/>
<keyword evidence="2" id="KW-1185">Reference proteome</keyword>
<proteinExistence type="predicted"/>